<proteinExistence type="predicted"/>
<gene>
    <name evidence="1" type="ORF">OLEA9_A102536</name>
</gene>
<evidence type="ECO:0000313" key="1">
    <source>
        <dbReference type="EMBL" id="CAA2998208.1"/>
    </source>
</evidence>
<comment type="caution">
    <text evidence="1">The sequence shown here is derived from an EMBL/GenBank/DDBJ whole genome shotgun (WGS) entry which is preliminary data.</text>
</comment>
<dbReference type="Gramene" id="OE9A102536T1">
    <property type="protein sequence ID" value="OE9A102536C1"/>
    <property type="gene ID" value="OE9A102536"/>
</dbReference>
<sequence>MFGTRPDHVRGGSRFLTKRRKHGVQAMSWCAGHVQDASEPRQGRSLIFRHFRAVFRHGVQTMFGMRPDHDSLSWKILGFGVQAMSGTPHGHDSDEAYFQAIREVSRTRCACHVQDAVGMHPDFQGFSQIFRHFKVASWTRCAGPVEDAAGTQPDFLTFIGNFLEHCVQAMTGTCPAIAGMQPDFLAFLGSFWALCAGHVDSEPNFQVILGNFWDTAMSRSRLGRGRDVAWFPGSFWDTAMFGTRLSCDGDAA</sequence>
<organism evidence="1 2">
    <name type="scientific">Olea europaea subsp. europaea</name>
    <dbReference type="NCBI Taxonomy" id="158383"/>
    <lineage>
        <taxon>Eukaryota</taxon>
        <taxon>Viridiplantae</taxon>
        <taxon>Streptophyta</taxon>
        <taxon>Embryophyta</taxon>
        <taxon>Tracheophyta</taxon>
        <taxon>Spermatophyta</taxon>
        <taxon>Magnoliopsida</taxon>
        <taxon>eudicotyledons</taxon>
        <taxon>Gunneridae</taxon>
        <taxon>Pentapetalae</taxon>
        <taxon>asterids</taxon>
        <taxon>lamiids</taxon>
        <taxon>Lamiales</taxon>
        <taxon>Oleaceae</taxon>
        <taxon>Oleeae</taxon>
        <taxon>Olea</taxon>
    </lineage>
</organism>
<reference evidence="1 2" key="1">
    <citation type="submission" date="2019-12" db="EMBL/GenBank/DDBJ databases">
        <authorList>
            <person name="Alioto T."/>
            <person name="Alioto T."/>
            <person name="Gomez Garrido J."/>
        </authorList>
    </citation>
    <scope>NUCLEOTIDE SEQUENCE [LARGE SCALE GENOMIC DNA]</scope>
</reference>
<dbReference type="EMBL" id="CACTIH010005584">
    <property type="protein sequence ID" value="CAA2998208.1"/>
    <property type="molecule type" value="Genomic_DNA"/>
</dbReference>
<protein>
    <submittedName>
        <fullName evidence="1">Uncharacterized protein</fullName>
    </submittedName>
</protein>
<dbReference type="Proteomes" id="UP000594638">
    <property type="component" value="Unassembled WGS sequence"/>
</dbReference>
<evidence type="ECO:0000313" key="2">
    <source>
        <dbReference type="Proteomes" id="UP000594638"/>
    </source>
</evidence>
<dbReference type="AlphaFoldDB" id="A0A8S0SY72"/>
<accession>A0A8S0SY72</accession>
<keyword evidence="2" id="KW-1185">Reference proteome</keyword>
<name>A0A8S0SY72_OLEEU</name>